<dbReference type="PROSITE" id="PS50850">
    <property type="entry name" value="MFS"/>
    <property type="match status" value="1"/>
</dbReference>
<comment type="caution">
    <text evidence="9">The sequence shown here is derived from an EMBL/GenBank/DDBJ whole genome shotgun (WGS) entry which is preliminary data.</text>
</comment>
<dbReference type="CDD" id="cd17321">
    <property type="entry name" value="MFS_MMR_MDR_like"/>
    <property type="match status" value="1"/>
</dbReference>
<feature type="transmembrane region" description="Helical" evidence="7">
    <location>
        <begin position="51"/>
        <end position="70"/>
    </location>
</feature>
<dbReference type="PANTHER" id="PTHR42718">
    <property type="entry name" value="MAJOR FACILITATOR SUPERFAMILY MULTIDRUG TRANSPORTER MFSC"/>
    <property type="match status" value="1"/>
</dbReference>
<feature type="transmembrane region" description="Helical" evidence="7">
    <location>
        <begin position="169"/>
        <end position="191"/>
    </location>
</feature>
<reference evidence="9 10" key="1">
    <citation type="submission" date="2016-10" db="EMBL/GenBank/DDBJ databases">
        <authorList>
            <person name="Varghese N."/>
            <person name="Submissions S."/>
        </authorList>
    </citation>
    <scope>NUCLEOTIDE SEQUENCE [LARGE SCALE GENOMIC DNA]</scope>
    <source>
        <strain evidence="9 10">DSM 1741</strain>
    </source>
</reference>
<proteinExistence type="predicted"/>
<feature type="transmembrane region" description="Helical" evidence="7">
    <location>
        <begin position="227"/>
        <end position="249"/>
    </location>
</feature>
<sequence>MNTMSATAKPSNKAYVLLVIICSYLLIVLDISIVIAALPRMQLDLGFTATGLSWVQNAYILAFGGLMLLGARAGDMLGRRRMFIFGLIFFTLASLAIGLAHTAEMLIMFRAIQGVGAAILAPSTLALLTTNFAAGSERTRAVAMYGAVAGMGASVGLVMGGVLTDWLSWRVGFLINVPLGIALMIGAWRWIPESERRSGSFDIIGALTSTLGMTALVYGIVRSARVGWADSLTLAMVMGGVAFLIVLVINETKVAQPIMPLRLFAHHERLGAYLGRFLFLGAMVGFWFFTAQFLQRVLGFSASEAGLAFLPVTIPNFISALSVPRMTRRFGNAGLMIGGLLVSLLGMFWLSRIGVGVSYLTGVALPMVLIGIGQGCTLSPLTVSGVADVSGEDAGAASGLVNVAHQLGGSMGLAAQVVLFAAAGGAAGSPQALVHGISAALTGSSVMLALALALVWLLVIRPRFTPVNVPICNQ</sequence>
<dbReference type="EMBL" id="FOTO01000018">
    <property type="protein sequence ID" value="SFM17530.1"/>
    <property type="molecule type" value="Genomic_DNA"/>
</dbReference>
<keyword evidence="3" id="KW-1003">Cell membrane</keyword>
<dbReference type="InterPro" id="IPR020846">
    <property type="entry name" value="MFS_dom"/>
</dbReference>
<feature type="transmembrane region" description="Helical" evidence="7">
    <location>
        <begin position="330"/>
        <end position="350"/>
    </location>
</feature>
<evidence type="ECO:0000256" key="1">
    <source>
        <dbReference type="ARBA" id="ARBA00004651"/>
    </source>
</evidence>
<feature type="transmembrane region" description="Helical" evidence="7">
    <location>
        <begin position="297"/>
        <end position="318"/>
    </location>
</feature>
<evidence type="ECO:0000313" key="9">
    <source>
        <dbReference type="EMBL" id="SFM17530.1"/>
    </source>
</evidence>
<dbReference type="Pfam" id="PF07690">
    <property type="entry name" value="MFS_1"/>
    <property type="match status" value="1"/>
</dbReference>
<keyword evidence="2" id="KW-0813">Transport</keyword>
<dbReference type="InterPro" id="IPR011701">
    <property type="entry name" value="MFS"/>
</dbReference>
<name>A0A8G2C5X8_DESNO</name>
<comment type="subcellular location">
    <subcellularLocation>
        <location evidence="1">Cell membrane</location>
        <topology evidence="1">Multi-pass membrane protein</topology>
    </subcellularLocation>
</comment>
<accession>A0A8G2C5X8</accession>
<feature type="transmembrane region" description="Helical" evidence="7">
    <location>
        <begin position="14"/>
        <end position="39"/>
    </location>
</feature>
<keyword evidence="4 7" id="KW-0812">Transmembrane</keyword>
<evidence type="ECO:0000259" key="8">
    <source>
        <dbReference type="PROSITE" id="PS50850"/>
    </source>
</evidence>
<dbReference type="Gene3D" id="1.20.1720.10">
    <property type="entry name" value="Multidrug resistance protein D"/>
    <property type="match status" value="1"/>
</dbReference>
<keyword evidence="10" id="KW-1185">Reference proteome</keyword>
<keyword evidence="6 7" id="KW-0472">Membrane</keyword>
<dbReference type="GO" id="GO:0005886">
    <property type="term" value="C:plasma membrane"/>
    <property type="evidence" value="ECO:0007669"/>
    <property type="project" value="UniProtKB-SubCell"/>
</dbReference>
<dbReference type="AlphaFoldDB" id="A0A8G2C5X8"/>
<evidence type="ECO:0000256" key="5">
    <source>
        <dbReference type="ARBA" id="ARBA00022989"/>
    </source>
</evidence>
<dbReference type="SUPFAM" id="SSF103473">
    <property type="entry name" value="MFS general substrate transporter"/>
    <property type="match status" value="1"/>
</dbReference>
<evidence type="ECO:0000256" key="3">
    <source>
        <dbReference type="ARBA" id="ARBA00022475"/>
    </source>
</evidence>
<evidence type="ECO:0000256" key="7">
    <source>
        <dbReference type="SAM" id="Phobius"/>
    </source>
</evidence>
<dbReference type="RefSeq" id="WP_208599890.1">
    <property type="nucleotide sequence ID" value="NZ_FOTO01000018.1"/>
</dbReference>
<organism evidence="9 10">
    <name type="scientific">Desulfomicrobium norvegicum (strain DSM 1741 / NCIMB 8310)</name>
    <name type="common">Desulfovibrio baculatus (strain Norway 4)</name>
    <name type="synonym">Desulfovibrio desulfuricans (strain Norway 4)</name>
    <dbReference type="NCBI Taxonomy" id="52561"/>
    <lineage>
        <taxon>Bacteria</taxon>
        <taxon>Pseudomonadati</taxon>
        <taxon>Thermodesulfobacteriota</taxon>
        <taxon>Desulfovibrionia</taxon>
        <taxon>Desulfovibrionales</taxon>
        <taxon>Desulfomicrobiaceae</taxon>
        <taxon>Desulfomicrobium</taxon>
    </lineage>
</organism>
<gene>
    <name evidence="9" type="ORF">SAMN05421830_11830</name>
</gene>
<evidence type="ECO:0000256" key="6">
    <source>
        <dbReference type="ARBA" id="ARBA00023136"/>
    </source>
</evidence>
<feature type="transmembrane region" description="Helical" evidence="7">
    <location>
        <begin position="142"/>
        <end position="163"/>
    </location>
</feature>
<feature type="transmembrane region" description="Helical" evidence="7">
    <location>
        <begin position="407"/>
        <end position="427"/>
    </location>
</feature>
<feature type="transmembrane region" description="Helical" evidence="7">
    <location>
        <begin position="270"/>
        <end position="291"/>
    </location>
</feature>
<feature type="transmembrane region" description="Helical" evidence="7">
    <location>
        <begin position="82"/>
        <end position="101"/>
    </location>
</feature>
<dbReference type="Gene3D" id="1.20.1250.20">
    <property type="entry name" value="MFS general substrate transporter like domains"/>
    <property type="match status" value="1"/>
</dbReference>
<feature type="transmembrane region" description="Helical" evidence="7">
    <location>
        <begin position="203"/>
        <end position="221"/>
    </location>
</feature>
<dbReference type="PANTHER" id="PTHR42718:SF46">
    <property type="entry name" value="BLR6921 PROTEIN"/>
    <property type="match status" value="1"/>
</dbReference>
<evidence type="ECO:0000256" key="4">
    <source>
        <dbReference type="ARBA" id="ARBA00022692"/>
    </source>
</evidence>
<feature type="domain" description="Major facilitator superfamily (MFS) profile" evidence="8">
    <location>
        <begin position="16"/>
        <end position="463"/>
    </location>
</feature>
<dbReference type="InterPro" id="IPR036259">
    <property type="entry name" value="MFS_trans_sf"/>
</dbReference>
<keyword evidence="5 7" id="KW-1133">Transmembrane helix</keyword>
<feature type="transmembrane region" description="Helical" evidence="7">
    <location>
        <begin position="433"/>
        <end position="459"/>
    </location>
</feature>
<dbReference type="Proteomes" id="UP000199581">
    <property type="component" value="Unassembled WGS sequence"/>
</dbReference>
<evidence type="ECO:0000256" key="2">
    <source>
        <dbReference type="ARBA" id="ARBA00022448"/>
    </source>
</evidence>
<protein>
    <submittedName>
        <fullName evidence="9">Drug resistance transporter, EmrB/QacA subfamily</fullName>
    </submittedName>
</protein>
<evidence type="ECO:0000313" key="10">
    <source>
        <dbReference type="Proteomes" id="UP000199581"/>
    </source>
</evidence>
<dbReference type="GO" id="GO:0022857">
    <property type="term" value="F:transmembrane transporter activity"/>
    <property type="evidence" value="ECO:0007669"/>
    <property type="project" value="InterPro"/>
</dbReference>
<feature type="transmembrane region" description="Helical" evidence="7">
    <location>
        <begin position="107"/>
        <end position="130"/>
    </location>
</feature>